<keyword evidence="3" id="KW-0540">Nuclease</keyword>
<dbReference type="Pfam" id="PF13456">
    <property type="entry name" value="RVT_3"/>
    <property type="match status" value="1"/>
</dbReference>
<evidence type="ECO:0000256" key="4">
    <source>
        <dbReference type="ARBA" id="ARBA00022759"/>
    </source>
</evidence>
<dbReference type="PANTHER" id="PTHR48475:SF1">
    <property type="entry name" value="RNASE H TYPE-1 DOMAIN-CONTAINING PROTEIN"/>
    <property type="match status" value="1"/>
</dbReference>
<evidence type="ECO:0000256" key="2">
    <source>
        <dbReference type="ARBA" id="ARBA00022695"/>
    </source>
</evidence>
<feature type="domain" description="RNase H type-1" evidence="7">
    <location>
        <begin position="155"/>
        <end position="220"/>
    </location>
</feature>
<proteinExistence type="predicted"/>
<evidence type="ECO:0000259" key="7">
    <source>
        <dbReference type="Pfam" id="PF13456"/>
    </source>
</evidence>
<dbReference type="SUPFAM" id="SSF53098">
    <property type="entry name" value="Ribonuclease H-like"/>
    <property type="match status" value="1"/>
</dbReference>
<dbReference type="GeneID" id="111288924"/>
<evidence type="ECO:0000259" key="8">
    <source>
        <dbReference type="Pfam" id="PF17917"/>
    </source>
</evidence>
<protein>
    <submittedName>
        <fullName evidence="10">Uncharacterized protein LOC111288924</fullName>
    </submittedName>
</protein>
<dbReference type="GO" id="GO:0004523">
    <property type="term" value="F:RNA-DNA hybrid ribonuclease activity"/>
    <property type="evidence" value="ECO:0007669"/>
    <property type="project" value="InterPro"/>
</dbReference>
<dbReference type="InterPro" id="IPR002156">
    <property type="entry name" value="RNaseH_domain"/>
</dbReference>
<dbReference type="InterPro" id="IPR012337">
    <property type="entry name" value="RNaseH-like_sf"/>
</dbReference>
<dbReference type="InterPro" id="IPR036397">
    <property type="entry name" value="RNaseH_sf"/>
</dbReference>
<sequence length="221" mass="26090">MRYVLGQRDETSKKEHAIYYLSKKFTEYEAKYPQIEKICCALAWTTRKLRQYILYHITRLISKLDPLKYIFEKPSLSGRIARWQVMLLEYDIVYVTQKSIKRIADFLANRAIEDYKPMKFEFSNENLMPILQDEVEEPIRKVWKMFFDGVSNIIEHGIGVVLISPEGNYYLYTVTIDFNCTNNVTEYGVCVIGLQMAIEKKIETLKVYEDSALVIYQLKSE</sequence>
<keyword evidence="2" id="KW-0548">Nucleotidyltransferase</keyword>
<dbReference type="PANTHER" id="PTHR48475">
    <property type="entry name" value="RIBONUCLEASE H"/>
    <property type="match status" value="1"/>
</dbReference>
<dbReference type="GO" id="GO:0003676">
    <property type="term" value="F:nucleic acid binding"/>
    <property type="evidence" value="ECO:0007669"/>
    <property type="project" value="InterPro"/>
</dbReference>
<keyword evidence="6" id="KW-0695">RNA-directed DNA polymerase</keyword>
<dbReference type="GO" id="GO:0003964">
    <property type="term" value="F:RNA-directed DNA polymerase activity"/>
    <property type="evidence" value="ECO:0007669"/>
    <property type="project" value="UniProtKB-KW"/>
</dbReference>
<gene>
    <name evidence="10" type="primary">LOC111288924</name>
</gene>
<keyword evidence="1" id="KW-0808">Transferase</keyword>
<keyword evidence="5" id="KW-0378">Hydrolase</keyword>
<evidence type="ECO:0000313" key="10">
    <source>
        <dbReference type="RefSeq" id="XP_022735596.1"/>
    </source>
</evidence>
<evidence type="ECO:0000256" key="6">
    <source>
        <dbReference type="ARBA" id="ARBA00022918"/>
    </source>
</evidence>
<feature type="domain" description="Reverse transcriptase RNase H-like" evidence="8">
    <location>
        <begin position="3"/>
        <end position="90"/>
    </location>
</feature>
<reference evidence="10" key="1">
    <citation type="submission" date="2025-08" db="UniProtKB">
        <authorList>
            <consortium name="RefSeq"/>
        </authorList>
    </citation>
    <scope>IDENTIFICATION</scope>
    <source>
        <tissue evidence="10">Fruit stalk</tissue>
    </source>
</reference>
<evidence type="ECO:0000313" key="9">
    <source>
        <dbReference type="Proteomes" id="UP000515121"/>
    </source>
</evidence>
<dbReference type="Pfam" id="PF17917">
    <property type="entry name" value="RT_RNaseH"/>
    <property type="match status" value="1"/>
</dbReference>
<dbReference type="OrthoDB" id="1745877at2759"/>
<organism evidence="9 10">
    <name type="scientific">Durio zibethinus</name>
    <name type="common">Durian</name>
    <dbReference type="NCBI Taxonomy" id="66656"/>
    <lineage>
        <taxon>Eukaryota</taxon>
        <taxon>Viridiplantae</taxon>
        <taxon>Streptophyta</taxon>
        <taxon>Embryophyta</taxon>
        <taxon>Tracheophyta</taxon>
        <taxon>Spermatophyta</taxon>
        <taxon>Magnoliopsida</taxon>
        <taxon>eudicotyledons</taxon>
        <taxon>Gunneridae</taxon>
        <taxon>Pentapetalae</taxon>
        <taxon>rosids</taxon>
        <taxon>malvids</taxon>
        <taxon>Malvales</taxon>
        <taxon>Malvaceae</taxon>
        <taxon>Helicteroideae</taxon>
        <taxon>Durio</taxon>
    </lineage>
</organism>
<dbReference type="Gene3D" id="3.30.420.10">
    <property type="entry name" value="Ribonuclease H-like superfamily/Ribonuclease H"/>
    <property type="match status" value="1"/>
</dbReference>
<keyword evidence="9" id="KW-1185">Reference proteome</keyword>
<keyword evidence="4" id="KW-0255">Endonuclease</keyword>
<dbReference type="AlphaFoldDB" id="A0A6P5Y6H9"/>
<dbReference type="InterPro" id="IPR041373">
    <property type="entry name" value="RT_RNaseH"/>
</dbReference>
<dbReference type="InterPro" id="IPR043502">
    <property type="entry name" value="DNA/RNA_pol_sf"/>
</dbReference>
<evidence type="ECO:0000256" key="1">
    <source>
        <dbReference type="ARBA" id="ARBA00022679"/>
    </source>
</evidence>
<accession>A0A6P5Y6H9</accession>
<dbReference type="Proteomes" id="UP000515121">
    <property type="component" value="Unplaced"/>
</dbReference>
<dbReference type="SUPFAM" id="SSF56672">
    <property type="entry name" value="DNA/RNA polymerases"/>
    <property type="match status" value="1"/>
</dbReference>
<dbReference type="KEGG" id="dzi:111288924"/>
<evidence type="ECO:0000256" key="3">
    <source>
        <dbReference type="ARBA" id="ARBA00022722"/>
    </source>
</evidence>
<evidence type="ECO:0000256" key="5">
    <source>
        <dbReference type="ARBA" id="ARBA00022801"/>
    </source>
</evidence>
<dbReference type="RefSeq" id="XP_022735596.1">
    <property type="nucleotide sequence ID" value="XM_022879861.1"/>
</dbReference>
<name>A0A6P5Y6H9_DURZI</name>